<dbReference type="InterPro" id="IPR027417">
    <property type="entry name" value="P-loop_NTPase"/>
</dbReference>
<proteinExistence type="predicted"/>
<dbReference type="InterPro" id="IPR003593">
    <property type="entry name" value="AAA+_ATPase"/>
</dbReference>
<feature type="transmembrane region" description="Helical" evidence="7">
    <location>
        <begin position="1190"/>
        <end position="1211"/>
    </location>
</feature>
<feature type="transmembrane region" description="Helical" evidence="7">
    <location>
        <begin position="872"/>
        <end position="894"/>
    </location>
</feature>
<dbReference type="PROSITE" id="PS00211">
    <property type="entry name" value="ABC_TRANSPORTER_1"/>
    <property type="match status" value="1"/>
</dbReference>
<sequence>MSASCISQLNAVLWKAWRSRVNHYFVTAYNILLPVLFTFLLVEYNRQSTDSKIENETIFPPLPKNQIFNKSHGSGYDILFAPNTTEVFNLMSSVRTKLKELSIDNFRPMKNESVMERWFYDNSKSVDFKWNIGYGVVFNSIENGNLTYTIRNNKFGVWNTNLKFPIIQSPGPMNEGSVYIDKGFIALQIAVDEAFMEINGVKPLADWNIQEFPYPEYKRVNNFAYLYQELLPFLLCYGFLYTILSLIKGIGEEKESGIRERIRMSGVDPWITYIGWVIDYGLLALIASIVNALLLNVYAVSNDVPLFSKSSIVLLCITIWFYYLSGIFYAIAIANLFAKPKYSATCGVFFWTVSYAYFSFVLTKSPSALTLFLICMTPNGFLLSSIGTIARLEVLGIGITFSNLFSNQSHSDSVTIALAYTWIAAVFSMLIIFALILYLDAVLPGQYGIPKRFYYIFPKVFYRWICRVGPGRDMTTIENESDEVERNLSSEYKQKDSKITFEPLLGSLPIGIKIRYISKRFGTVNAINNFSIDIYKNEITALLGHNGAGKTTLLSIITGMLPPSDGSVQTEEYDVFYNLEKFRSDLGYCPQSNLLLPSLTVAEHVIFFAMIKGFSRKRAITHAEGIISKCRLTEKRNTKVSALSGGMRRKLCLAISLVNDPRILILDEPTSGLDPESRRAIWNILLELRSGRTVLLTTHFMEEADVLGDRIAIMSHGELKCYGTSLFLKKNYGSGYQVTVLLSQGTQQENVKKIIELVKQEVAESSMINESQESICFQLPLASVQQFPTLFKKLEDSKDLGVRNLAVSCTTIDDVFQKVNEEEGVKFEVDEVDLPLNYNQPSNFNGNSFSFSLTIALYWQRFTAILEKKLVWIYRNWIVTLLYVALPLLFAVMATSKSTSPATQEFLQPLRLDLQLYDDSDVVLATNDYSPNYAKSFNNEVLNQNSHIIHTVPPNSIIDQLLELARKDEARYRSSMIVAANLSDKSPTVLYSSIAIHSIPIAVNLFSNAILNAAASDGQSANSSITTYNYPYIFDADFCSIGPMELGNNIAYSIVIVINLTLIISFFMIHVHTERKTLFKELQILTGLRFYNYWIFTFIVDFMIYMLMALLLIGIILIFDSSSMLFYWNIVGSFTLVFALYGLSCIWCAYFFSYFFNTYNGSSLFFICFIPGLCIFGIIMVNVIVPDSKFLLYLFYLNPIQPFASATFNIVSEAKFNLMCKICKTPTIDQICAAKQISDDFDINLQLQFLSLDWLLYFGLIILIDCGFISFLWHRICSLYIGEIPKFSSTLDPDVIQEKSKVEKFSQNSGEENIVLITKGLAKKYSRKVTAVRDLSFGVIQGQCFGLLGTNGAGKSTTFEMLTAYIRPTKGDTSINGYSLSNNKSQYKLQFGYCPQSNALLGDLTGRETLKLFANLHGIPKNEVDSFVNKWINLLDLTEYQNRPSSTYSGGNQRKLSTAIALIGNPSVVFLDEPTTGVDPVTRRKIWQVLKMVQANNRTIIITSHSMDECEALCDRLTIMVKGTMQCIGNIQYLKKVFGKGYTALIKLSTTISNDQLNYIKERISALFADSATLRDEHKGLLHYHIKDATCPWSELFKNMSELKNEFEVIEDYILTDTSLEQVFLSFAASE</sequence>
<keyword evidence="3" id="KW-0547">Nucleotide-binding</keyword>
<dbReference type="SUPFAM" id="SSF52540">
    <property type="entry name" value="P-loop containing nucleoside triphosphate hydrolases"/>
    <property type="match status" value="2"/>
</dbReference>
<keyword evidence="4" id="KW-0067">ATP-binding</keyword>
<comment type="subcellular location">
    <subcellularLocation>
        <location evidence="1">Membrane</location>
        <topology evidence="1">Multi-pass membrane protein</topology>
    </subcellularLocation>
</comment>
<evidence type="ECO:0000256" key="7">
    <source>
        <dbReference type="SAM" id="Phobius"/>
    </source>
</evidence>
<dbReference type="PANTHER" id="PTHR19229:SF250">
    <property type="entry name" value="ABC TRANSPORTER DOMAIN-CONTAINING PROTEIN-RELATED"/>
    <property type="match status" value="1"/>
</dbReference>
<gene>
    <name evidence="9" type="ORF">O3M35_004538</name>
</gene>
<reference evidence="9 10" key="1">
    <citation type="submission" date="2022-12" db="EMBL/GenBank/DDBJ databases">
        <title>Chromosome-level genome assembly of true bugs.</title>
        <authorList>
            <person name="Ma L."/>
            <person name="Li H."/>
        </authorList>
    </citation>
    <scope>NUCLEOTIDE SEQUENCE [LARGE SCALE GENOMIC DNA]</scope>
    <source>
        <strain evidence="9">Lab_2022b</strain>
    </source>
</reference>
<feature type="transmembrane region" description="Helical" evidence="7">
    <location>
        <begin position="312"/>
        <end position="337"/>
    </location>
</feature>
<dbReference type="Pfam" id="PF00005">
    <property type="entry name" value="ABC_tran"/>
    <property type="match status" value="2"/>
</dbReference>
<evidence type="ECO:0000259" key="8">
    <source>
        <dbReference type="PROSITE" id="PS50893"/>
    </source>
</evidence>
<dbReference type="PROSITE" id="PS50893">
    <property type="entry name" value="ABC_TRANSPORTER_2"/>
    <property type="match status" value="2"/>
</dbReference>
<feature type="transmembrane region" description="Helical" evidence="7">
    <location>
        <begin position="21"/>
        <end position="42"/>
    </location>
</feature>
<feature type="transmembrane region" description="Helical" evidence="7">
    <location>
        <begin position="382"/>
        <end position="405"/>
    </location>
</feature>
<dbReference type="InterPro" id="IPR026082">
    <property type="entry name" value="ABCA"/>
</dbReference>
<dbReference type="PANTHER" id="PTHR19229">
    <property type="entry name" value="ATP-BINDING CASSETTE TRANSPORTER SUBFAMILY A ABCA"/>
    <property type="match status" value="1"/>
</dbReference>
<evidence type="ECO:0000256" key="6">
    <source>
        <dbReference type="ARBA" id="ARBA00023136"/>
    </source>
</evidence>
<feature type="transmembrane region" description="Helical" evidence="7">
    <location>
        <begin position="1164"/>
        <end position="1184"/>
    </location>
</feature>
<feature type="transmembrane region" description="Helical" evidence="7">
    <location>
        <begin position="230"/>
        <end position="250"/>
    </location>
</feature>
<keyword evidence="2 7" id="KW-0812">Transmembrane</keyword>
<dbReference type="Pfam" id="PF23321">
    <property type="entry name" value="R1_ABCA1"/>
    <property type="match status" value="1"/>
</dbReference>
<organism evidence="9 10">
    <name type="scientific">Rhynocoris fuscipes</name>
    <dbReference type="NCBI Taxonomy" id="488301"/>
    <lineage>
        <taxon>Eukaryota</taxon>
        <taxon>Metazoa</taxon>
        <taxon>Ecdysozoa</taxon>
        <taxon>Arthropoda</taxon>
        <taxon>Hexapoda</taxon>
        <taxon>Insecta</taxon>
        <taxon>Pterygota</taxon>
        <taxon>Neoptera</taxon>
        <taxon>Paraneoptera</taxon>
        <taxon>Hemiptera</taxon>
        <taxon>Heteroptera</taxon>
        <taxon>Panheteroptera</taxon>
        <taxon>Cimicomorpha</taxon>
        <taxon>Reduviidae</taxon>
        <taxon>Harpactorinae</taxon>
        <taxon>Harpactorini</taxon>
        <taxon>Rhynocoris</taxon>
    </lineage>
</organism>
<evidence type="ECO:0000256" key="1">
    <source>
        <dbReference type="ARBA" id="ARBA00004141"/>
    </source>
</evidence>
<feature type="transmembrane region" description="Helical" evidence="7">
    <location>
        <begin position="1050"/>
        <end position="1069"/>
    </location>
</feature>
<dbReference type="Proteomes" id="UP001461498">
    <property type="component" value="Unassembled WGS sequence"/>
</dbReference>
<dbReference type="GO" id="GO:0016020">
    <property type="term" value="C:membrane"/>
    <property type="evidence" value="ECO:0007669"/>
    <property type="project" value="UniProtKB-SubCell"/>
</dbReference>
<dbReference type="FunFam" id="3.40.50.300:FF:000933">
    <property type="entry name" value="ABC transporter A family member 7"/>
    <property type="match status" value="1"/>
</dbReference>
<feature type="transmembrane region" description="Helical" evidence="7">
    <location>
        <begin position="1090"/>
        <end position="1119"/>
    </location>
</feature>
<feature type="transmembrane region" description="Helical" evidence="7">
    <location>
        <begin position="1254"/>
        <end position="1273"/>
    </location>
</feature>
<keyword evidence="6 7" id="KW-0472">Membrane</keyword>
<evidence type="ECO:0000313" key="10">
    <source>
        <dbReference type="Proteomes" id="UP001461498"/>
    </source>
</evidence>
<feature type="transmembrane region" description="Helical" evidence="7">
    <location>
        <begin position="270"/>
        <end position="300"/>
    </location>
</feature>
<protein>
    <recommendedName>
        <fullName evidence="8">ABC transporter domain-containing protein</fullName>
    </recommendedName>
</protein>
<dbReference type="Pfam" id="PF12698">
    <property type="entry name" value="ABC2_membrane_3"/>
    <property type="match status" value="2"/>
</dbReference>
<feature type="domain" description="ABC transporter" evidence="8">
    <location>
        <begin position="512"/>
        <end position="741"/>
    </location>
</feature>
<feature type="transmembrane region" description="Helical" evidence="7">
    <location>
        <begin position="417"/>
        <end position="439"/>
    </location>
</feature>
<keyword evidence="5 7" id="KW-1133">Transmembrane helix</keyword>
<accession>A0AAW1CIH3</accession>
<dbReference type="GO" id="GO:0016887">
    <property type="term" value="F:ATP hydrolysis activity"/>
    <property type="evidence" value="ECO:0007669"/>
    <property type="project" value="InterPro"/>
</dbReference>
<dbReference type="InterPro" id="IPR017871">
    <property type="entry name" value="ABC_transporter-like_CS"/>
</dbReference>
<dbReference type="GO" id="GO:0140359">
    <property type="term" value="F:ABC-type transporter activity"/>
    <property type="evidence" value="ECO:0007669"/>
    <property type="project" value="InterPro"/>
</dbReference>
<dbReference type="GO" id="GO:0005319">
    <property type="term" value="F:lipid transporter activity"/>
    <property type="evidence" value="ECO:0007669"/>
    <property type="project" value="TreeGrafter"/>
</dbReference>
<evidence type="ECO:0000256" key="5">
    <source>
        <dbReference type="ARBA" id="ARBA00022989"/>
    </source>
</evidence>
<evidence type="ECO:0000256" key="4">
    <source>
        <dbReference type="ARBA" id="ARBA00022840"/>
    </source>
</evidence>
<evidence type="ECO:0000313" key="9">
    <source>
        <dbReference type="EMBL" id="KAK9497170.1"/>
    </source>
</evidence>
<feature type="domain" description="ABC transporter" evidence="8">
    <location>
        <begin position="1316"/>
        <end position="1547"/>
    </location>
</feature>
<keyword evidence="10" id="KW-1185">Reference proteome</keyword>
<dbReference type="FunFam" id="3.40.50.300:FF:002470">
    <property type="entry name" value="ABC transporter, putative"/>
    <property type="match status" value="1"/>
</dbReference>
<dbReference type="CDD" id="cd03263">
    <property type="entry name" value="ABC_subfamily_A"/>
    <property type="match status" value="2"/>
</dbReference>
<dbReference type="InterPro" id="IPR013525">
    <property type="entry name" value="ABC2_TM"/>
</dbReference>
<evidence type="ECO:0000256" key="3">
    <source>
        <dbReference type="ARBA" id="ARBA00022741"/>
    </source>
</evidence>
<dbReference type="InterPro" id="IPR003439">
    <property type="entry name" value="ABC_transporter-like_ATP-bd"/>
</dbReference>
<dbReference type="EMBL" id="JAPXFL010000015">
    <property type="protein sequence ID" value="KAK9497170.1"/>
    <property type="molecule type" value="Genomic_DNA"/>
</dbReference>
<comment type="caution">
    <text evidence="9">The sequence shown here is derived from an EMBL/GenBank/DDBJ whole genome shotgun (WGS) entry which is preliminary data.</text>
</comment>
<dbReference type="InterPro" id="IPR056264">
    <property type="entry name" value="R2_ABCA1-4-like"/>
</dbReference>
<name>A0AAW1CIH3_9HEMI</name>
<feature type="transmembrane region" description="Helical" evidence="7">
    <location>
        <begin position="1125"/>
        <end position="1152"/>
    </location>
</feature>
<evidence type="ECO:0000256" key="2">
    <source>
        <dbReference type="ARBA" id="ARBA00022692"/>
    </source>
</evidence>
<dbReference type="Gene3D" id="3.40.50.300">
    <property type="entry name" value="P-loop containing nucleotide triphosphate hydrolases"/>
    <property type="match status" value="2"/>
</dbReference>
<dbReference type="SMART" id="SM00382">
    <property type="entry name" value="AAA"/>
    <property type="match status" value="2"/>
</dbReference>
<dbReference type="GO" id="GO:0005524">
    <property type="term" value="F:ATP binding"/>
    <property type="evidence" value="ECO:0007669"/>
    <property type="project" value="UniProtKB-KW"/>
</dbReference>